<feature type="transmembrane region" description="Helical" evidence="1">
    <location>
        <begin position="41"/>
        <end position="63"/>
    </location>
</feature>
<geneLocation type="plasmid" evidence="3">
    <name>pne1b</name>
</geneLocation>
<proteinExistence type="predicted"/>
<gene>
    <name evidence="2" type="ORF">CUN67_27540</name>
</gene>
<evidence type="ECO:0000313" key="3">
    <source>
        <dbReference type="Proteomes" id="UP000502005"/>
    </source>
</evidence>
<name>A0A6B9G4U3_PANCY</name>
<reference evidence="2 3" key="1">
    <citation type="submission" date="2017-11" db="EMBL/GenBank/DDBJ databases">
        <title>Genome sequence of Pantoea cypripedii NE1.</title>
        <authorList>
            <person name="Nascimento F.X."/>
        </authorList>
    </citation>
    <scope>NUCLEOTIDE SEQUENCE [LARGE SCALE GENOMIC DNA]</scope>
    <source>
        <strain evidence="2 3">NE1</strain>
        <plasmid evidence="3">pne1b</plasmid>
    </source>
</reference>
<keyword evidence="1" id="KW-0472">Membrane</keyword>
<keyword evidence="2" id="KW-0614">Plasmid</keyword>
<keyword evidence="1" id="KW-1133">Transmembrane helix</keyword>
<feature type="transmembrane region" description="Helical" evidence="1">
    <location>
        <begin position="75"/>
        <end position="100"/>
    </location>
</feature>
<dbReference type="RefSeq" id="WP_208718595.1">
    <property type="nucleotide sequence ID" value="NZ_CP024770.1"/>
</dbReference>
<keyword evidence="1" id="KW-0812">Transmembrane</keyword>
<organism evidence="2 3">
    <name type="scientific">Pantoea cypripedii</name>
    <name type="common">Pectobacterium cypripedii</name>
    <name type="synonym">Erwinia cypripedii</name>
    <dbReference type="NCBI Taxonomy" id="55209"/>
    <lineage>
        <taxon>Bacteria</taxon>
        <taxon>Pseudomonadati</taxon>
        <taxon>Pseudomonadota</taxon>
        <taxon>Gammaproteobacteria</taxon>
        <taxon>Enterobacterales</taxon>
        <taxon>Erwiniaceae</taxon>
        <taxon>Pantoea</taxon>
    </lineage>
</organism>
<dbReference type="EMBL" id="CP024770">
    <property type="protein sequence ID" value="QGY32701.1"/>
    <property type="molecule type" value="Genomic_DNA"/>
</dbReference>
<accession>A0A6B9G4U3</accession>
<protein>
    <submittedName>
        <fullName evidence="2">Uncharacterized protein</fullName>
    </submittedName>
</protein>
<dbReference type="AlphaFoldDB" id="A0A6B9G4U3"/>
<feature type="transmembrane region" description="Helical" evidence="1">
    <location>
        <begin position="7"/>
        <end position="26"/>
    </location>
</feature>
<evidence type="ECO:0000256" key="1">
    <source>
        <dbReference type="SAM" id="Phobius"/>
    </source>
</evidence>
<evidence type="ECO:0000313" key="2">
    <source>
        <dbReference type="EMBL" id="QGY32701.1"/>
    </source>
</evidence>
<dbReference type="Proteomes" id="UP000502005">
    <property type="component" value="Plasmid pNE1B"/>
</dbReference>
<sequence>MKNYSYLTLLIATAAGLGIIFGFIVWRSSIDENTFLSSSTVKIMLLSAFILTLLPFFGIVKWGKGKKPQSPGDYLKLYAGSVIIVTLLSYFLLINAAWLLPGQITTYTAAYEFSASGRHSCAGARFYDPDLKKRIKVCEPAGYYFTNSTIRVTKRSNMLGMVVIYADTAP</sequence>